<reference evidence="8 9" key="1">
    <citation type="submission" date="2014-04" db="EMBL/GenBank/DDBJ databases">
        <title>Marinobacterium kochiensis sp. nov., isolated from sediment sample collected from Kochi backwaters in Kerala, India.</title>
        <authorList>
            <person name="Singh A."/>
            <person name="Pinnaka A.K."/>
        </authorList>
    </citation>
    <scope>NUCLEOTIDE SEQUENCE [LARGE SCALE GENOMIC DNA]</scope>
    <source>
        <strain evidence="8 9">AK27</strain>
    </source>
</reference>
<evidence type="ECO:0000256" key="6">
    <source>
        <dbReference type="RuleBase" id="RU003915"/>
    </source>
</evidence>
<keyword evidence="9" id="KW-1185">Reference proteome</keyword>
<dbReference type="InterPro" id="IPR044609">
    <property type="entry name" value="FKBP2/11"/>
</dbReference>
<evidence type="ECO:0000313" key="8">
    <source>
        <dbReference type="EMBL" id="KEA62133.1"/>
    </source>
</evidence>
<evidence type="ECO:0000256" key="1">
    <source>
        <dbReference type="ARBA" id="ARBA00000971"/>
    </source>
</evidence>
<organism evidence="8 9">
    <name type="scientific">Marinobacterium lacunae</name>
    <dbReference type="NCBI Taxonomy" id="1232683"/>
    <lineage>
        <taxon>Bacteria</taxon>
        <taxon>Pseudomonadati</taxon>
        <taxon>Pseudomonadota</taxon>
        <taxon>Gammaproteobacteria</taxon>
        <taxon>Oceanospirillales</taxon>
        <taxon>Oceanospirillaceae</taxon>
        <taxon>Marinobacterium</taxon>
    </lineage>
</organism>
<protein>
    <recommendedName>
        <fullName evidence="6">Peptidyl-prolyl cis-trans isomerase</fullName>
        <ecNumber evidence="6">5.2.1.8</ecNumber>
    </recommendedName>
</protein>
<comment type="caution">
    <text evidence="8">The sequence shown here is derived from an EMBL/GenBank/DDBJ whole genome shotgun (WGS) entry which is preliminary data.</text>
</comment>
<dbReference type="PANTHER" id="PTHR45779">
    <property type="entry name" value="PEPTIDYLPROLYL ISOMERASE"/>
    <property type="match status" value="1"/>
</dbReference>
<dbReference type="OrthoDB" id="9814548at2"/>
<comment type="catalytic activity">
    <reaction evidence="1 5 6">
        <text>[protein]-peptidylproline (omega=180) = [protein]-peptidylproline (omega=0)</text>
        <dbReference type="Rhea" id="RHEA:16237"/>
        <dbReference type="Rhea" id="RHEA-COMP:10747"/>
        <dbReference type="Rhea" id="RHEA-COMP:10748"/>
        <dbReference type="ChEBI" id="CHEBI:83833"/>
        <dbReference type="ChEBI" id="CHEBI:83834"/>
        <dbReference type="EC" id="5.2.1.8"/>
    </reaction>
</comment>
<dbReference type="EMBL" id="JMQN01000057">
    <property type="protein sequence ID" value="KEA62133.1"/>
    <property type="molecule type" value="Genomic_DNA"/>
</dbReference>
<dbReference type="AlphaFoldDB" id="A0A081FUC8"/>
<dbReference type="eggNOG" id="COG0545">
    <property type="taxonomic scope" value="Bacteria"/>
</dbReference>
<dbReference type="EC" id="5.2.1.8" evidence="6"/>
<dbReference type="PROSITE" id="PS50059">
    <property type="entry name" value="FKBP_PPIASE"/>
    <property type="match status" value="1"/>
</dbReference>
<gene>
    <name evidence="8" type="ORF">ADIMK_3794</name>
</gene>
<sequence>MTEFAQLVVEDLVEGTGTEVKKGGALITAHYRGYLEDGTEFDSSYDRGEPFQTVLSRKKVIAAWVEGLIGMKVGGKRKLRVPSDMGYGERGFGEKIPPHSNLIFEIELLDALNRE</sequence>
<evidence type="ECO:0000259" key="7">
    <source>
        <dbReference type="PROSITE" id="PS50059"/>
    </source>
</evidence>
<dbReference type="PATRIC" id="fig|1232683.4.peg.3735"/>
<evidence type="ECO:0000256" key="4">
    <source>
        <dbReference type="ARBA" id="ARBA00023235"/>
    </source>
</evidence>
<dbReference type="GO" id="GO:0003755">
    <property type="term" value="F:peptidyl-prolyl cis-trans isomerase activity"/>
    <property type="evidence" value="ECO:0007669"/>
    <property type="project" value="UniProtKB-UniRule"/>
</dbReference>
<dbReference type="Pfam" id="PF00254">
    <property type="entry name" value="FKBP_C"/>
    <property type="match status" value="1"/>
</dbReference>
<proteinExistence type="inferred from homology"/>
<dbReference type="STRING" id="1232683.ADIMK_3794"/>
<dbReference type="InterPro" id="IPR001179">
    <property type="entry name" value="PPIase_FKBP_dom"/>
</dbReference>
<dbReference type="Proteomes" id="UP000028252">
    <property type="component" value="Unassembled WGS sequence"/>
</dbReference>
<evidence type="ECO:0000256" key="3">
    <source>
        <dbReference type="ARBA" id="ARBA00023110"/>
    </source>
</evidence>
<dbReference type="PANTHER" id="PTHR45779:SF7">
    <property type="entry name" value="PEPTIDYLPROLYL ISOMERASE"/>
    <property type="match status" value="1"/>
</dbReference>
<dbReference type="RefSeq" id="WP_036191352.1">
    <property type="nucleotide sequence ID" value="NZ_JMQN01000057.1"/>
</dbReference>
<evidence type="ECO:0000256" key="2">
    <source>
        <dbReference type="ARBA" id="ARBA00006577"/>
    </source>
</evidence>
<keyword evidence="3 5" id="KW-0697">Rotamase</keyword>
<accession>A0A081FUC8</accession>
<dbReference type="Gene3D" id="3.10.50.40">
    <property type="match status" value="1"/>
</dbReference>
<dbReference type="InterPro" id="IPR046357">
    <property type="entry name" value="PPIase_dom_sf"/>
</dbReference>
<keyword evidence="4 5" id="KW-0413">Isomerase</keyword>
<dbReference type="FunFam" id="3.10.50.40:FF:000006">
    <property type="entry name" value="Peptidyl-prolyl cis-trans isomerase"/>
    <property type="match status" value="1"/>
</dbReference>
<evidence type="ECO:0000256" key="5">
    <source>
        <dbReference type="PROSITE-ProRule" id="PRU00277"/>
    </source>
</evidence>
<dbReference type="SUPFAM" id="SSF54534">
    <property type="entry name" value="FKBP-like"/>
    <property type="match status" value="1"/>
</dbReference>
<name>A0A081FUC8_9GAMM</name>
<feature type="domain" description="PPIase FKBP-type" evidence="7">
    <location>
        <begin position="24"/>
        <end position="112"/>
    </location>
</feature>
<comment type="similarity">
    <text evidence="2 6">Belongs to the FKBP-type PPIase family.</text>
</comment>
<evidence type="ECO:0000313" key="9">
    <source>
        <dbReference type="Proteomes" id="UP000028252"/>
    </source>
</evidence>